<evidence type="ECO:0000256" key="3">
    <source>
        <dbReference type="ARBA" id="ARBA00022523"/>
    </source>
</evidence>
<dbReference type="SMART" id="SM00835">
    <property type="entry name" value="Cupin_1"/>
    <property type="match status" value="1"/>
</dbReference>
<dbReference type="PRINTS" id="PR00325">
    <property type="entry name" value="GERMIN"/>
</dbReference>
<dbReference type="SUPFAM" id="SSF51182">
    <property type="entry name" value="RmlC-like cupins"/>
    <property type="match status" value="1"/>
</dbReference>
<dbReference type="PANTHER" id="PTHR31238">
    <property type="entry name" value="GERMIN-LIKE PROTEIN SUBFAMILY 3 MEMBER 3"/>
    <property type="match status" value="1"/>
</dbReference>
<evidence type="ECO:0000256" key="10">
    <source>
        <dbReference type="PIRSR" id="PIRSR601929-3"/>
    </source>
</evidence>
<keyword evidence="5 9" id="KW-0479">Metal-binding</keyword>
<gene>
    <name evidence="13" type="ORF">Bca52824_022827</name>
</gene>
<keyword evidence="6" id="KW-0732">Signal</keyword>
<evidence type="ECO:0000256" key="4">
    <source>
        <dbReference type="ARBA" id="ARBA00022525"/>
    </source>
</evidence>
<dbReference type="InterPro" id="IPR014710">
    <property type="entry name" value="RmlC-like_jellyroll"/>
</dbReference>
<evidence type="ECO:0000313" key="13">
    <source>
        <dbReference type="EMBL" id="KAG2311270.1"/>
    </source>
</evidence>
<name>A0A8X7VH41_BRACI</name>
<keyword evidence="3 11" id="KW-0052">Apoplast</keyword>
<evidence type="ECO:0000259" key="12">
    <source>
        <dbReference type="SMART" id="SM00835"/>
    </source>
</evidence>
<keyword evidence="14" id="KW-1185">Reference proteome</keyword>
<keyword evidence="8 9" id="KW-0464">Manganese</keyword>
<evidence type="ECO:0000256" key="6">
    <source>
        <dbReference type="ARBA" id="ARBA00022729"/>
    </source>
</evidence>
<reference evidence="13 14" key="1">
    <citation type="submission" date="2020-02" db="EMBL/GenBank/DDBJ databases">
        <authorList>
            <person name="Ma Q."/>
            <person name="Huang Y."/>
            <person name="Song X."/>
            <person name="Pei D."/>
        </authorList>
    </citation>
    <scope>NUCLEOTIDE SEQUENCE [LARGE SCALE GENOMIC DNA]</scope>
    <source>
        <strain evidence="13">Sxm20200214</strain>
        <tissue evidence="13">Leaf</tissue>
    </source>
</reference>
<dbReference type="GO" id="GO:0048046">
    <property type="term" value="C:apoplast"/>
    <property type="evidence" value="ECO:0007669"/>
    <property type="project" value="UniProtKB-SubCell"/>
</dbReference>
<dbReference type="InterPro" id="IPR011051">
    <property type="entry name" value="RmlC_Cupin_sf"/>
</dbReference>
<comment type="subcellular location">
    <subcellularLocation>
        <location evidence="1 11">Secreted</location>
        <location evidence="1 11">Extracellular space</location>
        <location evidence="1 11">Apoplast</location>
    </subcellularLocation>
</comment>
<dbReference type="Proteomes" id="UP000886595">
    <property type="component" value="Unassembled WGS sequence"/>
</dbReference>
<sequence>MKVSRLCVADPSGPPGPLGFSCKNPEQVTAKDFSFSATVTTGFAPAFPGANGVGVSVVRLDLAYGEGTIRARIICSANEVYLKTLQKGEVMVFPQGLLHFALKNGTGPALAFAAFRSSNPGLQLVSNALFASDLPSELIEATTFLSHEEVKRLKAIIPKHSLDLLAVLFEP</sequence>
<comment type="caution">
    <text evidence="13">The sequence shown here is derived from an EMBL/GenBank/DDBJ whole genome shotgun (WGS) entry which is preliminary data.</text>
</comment>
<evidence type="ECO:0000313" key="14">
    <source>
        <dbReference type="Proteomes" id="UP000886595"/>
    </source>
</evidence>
<dbReference type="Gene3D" id="2.60.120.10">
    <property type="entry name" value="Jelly Rolls"/>
    <property type="match status" value="2"/>
</dbReference>
<feature type="disulfide bond" evidence="10">
    <location>
        <begin position="7"/>
        <end position="22"/>
    </location>
</feature>
<proteinExistence type="inferred from homology"/>
<feature type="binding site" evidence="9">
    <location>
        <position position="99"/>
    </location>
    <ligand>
        <name>Mn(2+)</name>
        <dbReference type="ChEBI" id="CHEBI:29035"/>
    </ligand>
</feature>
<evidence type="ECO:0000256" key="1">
    <source>
        <dbReference type="ARBA" id="ARBA00004271"/>
    </source>
</evidence>
<dbReference type="CDD" id="cd02241">
    <property type="entry name" value="cupin_OxOx"/>
    <property type="match status" value="1"/>
</dbReference>
<evidence type="ECO:0000256" key="2">
    <source>
        <dbReference type="ARBA" id="ARBA00007456"/>
    </source>
</evidence>
<evidence type="ECO:0000256" key="5">
    <source>
        <dbReference type="ARBA" id="ARBA00022723"/>
    </source>
</evidence>
<dbReference type="EMBL" id="JAAMPC010000005">
    <property type="protein sequence ID" value="KAG2311270.1"/>
    <property type="molecule type" value="Genomic_DNA"/>
</dbReference>
<comment type="similarity">
    <text evidence="2 11">Belongs to the germin family.</text>
</comment>
<organism evidence="13 14">
    <name type="scientific">Brassica carinata</name>
    <name type="common">Ethiopian mustard</name>
    <name type="synonym">Abyssinian cabbage</name>
    <dbReference type="NCBI Taxonomy" id="52824"/>
    <lineage>
        <taxon>Eukaryota</taxon>
        <taxon>Viridiplantae</taxon>
        <taxon>Streptophyta</taxon>
        <taxon>Embryophyta</taxon>
        <taxon>Tracheophyta</taxon>
        <taxon>Spermatophyta</taxon>
        <taxon>Magnoliopsida</taxon>
        <taxon>eudicotyledons</taxon>
        <taxon>Gunneridae</taxon>
        <taxon>Pentapetalae</taxon>
        <taxon>rosids</taxon>
        <taxon>malvids</taxon>
        <taxon>Brassicales</taxon>
        <taxon>Brassicaceae</taxon>
        <taxon>Brassiceae</taxon>
        <taxon>Brassica</taxon>
    </lineage>
</organism>
<keyword evidence="10" id="KW-1015">Disulfide bond</keyword>
<evidence type="ECO:0000256" key="9">
    <source>
        <dbReference type="PIRSR" id="PIRSR601929-2"/>
    </source>
</evidence>
<feature type="domain" description="Cupin type-1" evidence="12">
    <location>
        <begin position="26"/>
        <end position="151"/>
    </location>
</feature>
<dbReference type="Pfam" id="PF00190">
    <property type="entry name" value="Cupin_1"/>
    <property type="match status" value="1"/>
</dbReference>
<protein>
    <recommendedName>
        <fullName evidence="11">Germin-like protein</fullName>
    </recommendedName>
</protein>
<evidence type="ECO:0000256" key="7">
    <source>
        <dbReference type="ARBA" id="ARBA00023180"/>
    </source>
</evidence>
<keyword evidence="7" id="KW-0325">Glycoprotein</keyword>
<evidence type="ECO:0000256" key="11">
    <source>
        <dbReference type="RuleBase" id="RU366015"/>
    </source>
</evidence>
<dbReference type="AlphaFoldDB" id="A0A8X7VH41"/>
<dbReference type="PROSITE" id="PS51257">
    <property type="entry name" value="PROKAR_LIPOPROTEIN"/>
    <property type="match status" value="1"/>
</dbReference>
<dbReference type="InterPro" id="IPR001929">
    <property type="entry name" value="Germin"/>
</dbReference>
<dbReference type="GO" id="GO:0030145">
    <property type="term" value="F:manganese ion binding"/>
    <property type="evidence" value="ECO:0007669"/>
    <property type="project" value="UniProtKB-UniRule"/>
</dbReference>
<dbReference type="InterPro" id="IPR006045">
    <property type="entry name" value="Cupin_1"/>
</dbReference>
<evidence type="ECO:0000256" key="8">
    <source>
        <dbReference type="ARBA" id="ARBA00023211"/>
    </source>
</evidence>
<dbReference type="OrthoDB" id="1921208at2759"/>
<keyword evidence="4 11" id="KW-0964">Secreted</keyword>
<accession>A0A8X7VH41</accession>